<reference evidence="1" key="1">
    <citation type="submission" date="2014-05" db="EMBL/GenBank/DDBJ databases">
        <authorList>
            <person name="Chronopoulou M."/>
        </authorList>
    </citation>
    <scope>NUCLEOTIDE SEQUENCE</scope>
    <source>
        <tissue evidence="1">Whole organism</tissue>
    </source>
</reference>
<accession>A0A0K2TP64</accession>
<name>A0A0K2TP64_LEPSM</name>
<proteinExistence type="predicted"/>
<evidence type="ECO:0000313" key="1">
    <source>
        <dbReference type="EMBL" id="CDW27226.1"/>
    </source>
</evidence>
<dbReference type="EMBL" id="HACA01009865">
    <property type="protein sequence ID" value="CDW27226.1"/>
    <property type="molecule type" value="Transcribed_RNA"/>
</dbReference>
<organism evidence="1">
    <name type="scientific">Lepeophtheirus salmonis</name>
    <name type="common">Salmon louse</name>
    <name type="synonym">Caligus salmonis</name>
    <dbReference type="NCBI Taxonomy" id="72036"/>
    <lineage>
        <taxon>Eukaryota</taxon>
        <taxon>Metazoa</taxon>
        <taxon>Ecdysozoa</taxon>
        <taxon>Arthropoda</taxon>
        <taxon>Crustacea</taxon>
        <taxon>Multicrustacea</taxon>
        <taxon>Hexanauplia</taxon>
        <taxon>Copepoda</taxon>
        <taxon>Siphonostomatoida</taxon>
        <taxon>Caligidae</taxon>
        <taxon>Lepeophtheirus</taxon>
    </lineage>
</organism>
<sequence>MLFQGRPKDYTLSVG</sequence>
<protein>
    <submittedName>
        <fullName evidence="1">Uncharacterized protein</fullName>
    </submittedName>
</protein>